<organism evidence="2 3">
    <name type="scientific">Amblyomma americanum</name>
    <name type="common">Lone star tick</name>
    <dbReference type="NCBI Taxonomy" id="6943"/>
    <lineage>
        <taxon>Eukaryota</taxon>
        <taxon>Metazoa</taxon>
        <taxon>Ecdysozoa</taxon>
        <taxon>Arthropoda</taxon>
        <taxon>Chelicerata</taxon>
        <taxon>Arachnida</taxon>
        <taxon>Acari</taxon>
        <taxon>Parasitiformes</taxon>
        <taxon>Ixodida</taxon>
        <taxon>Ixodoidea</taxon>
        <taxon>Ixodidae</taxon>
        <taxon>Amblyomminae</taxon>
        <taxon>Amblyomma</taxon>
    </lineage>
</organism>
<name>A0AAQ4FL31_AMBAM</name>
<keyword evidence="1" id="KW-0472">Membrane</keyword>
<keyword evidence="1" id="KW-1133">Transmembrane helix</keyword>
<comment type="caution">
    <text evidence="2">The sequence shown here is derived from an EMBL/GenBank/DDBJ whole genome shotgun (WGS) entry which is preliminary data.</text>
</comment>
<reference evidence="2 3" key="1">
    <citation type="journal article" date="2023" name="Arcadia Sci">
        <title>De novo assembly of a long-read Amblyomma americanum tick genome.</title>
        <authorList>
            <person name="Chou S."/>
            <person name="Poskanzer K.E."/>
            <person name="Rollins M."/>
            <person name="Thuy-Boun P.S."/>
        </authorList>
    </citation>
    <scope>NUCLEOTIDE SEQUENCE [LARGE SCALE GENOMIC DNA]</scope>
    <source>
        <strain evidence="2">F_SG_1</strain>
        <tissue evidence="2">Salivary glands</tissue>
    </source>
</reference>
<feature type="transmembrane region" description="Helical" evidence="1">
    <location>
        <begin position="45"/>
        <end position="65"/>
    </location>
</feature>
<accession>A0AAQ4FL31</accession>
<proteinExistence type="predicted"/>
<keyword evidence="1" id="KW-0812">Transmembrane</keyword>
<feature type="transmembrane region" description="Helical" evidence="1">
    <location>
        <begin position="16"/>
        <end position="33"/>
    </location>
</feature>
<evidence type="ECO:0000313" key="3">
    <source>
        <dbReference type="Proteomes" id="UP001321473"/>
    </source>
</evidence>
<sequence>MRSALHCCEVPKECHIWLRFYCFFLALCGKRLMYSCLMPRETDICWQLVFYMCICFYSIKSVYLVNTYVEAFIFTKHIERWSTV</sequence>
<evidence type="ECO:0000256" key="1">
    <source>
        <dbReference type="SAM" id="Phobius"/>
    </source>
</evidence>
<dbReference type="AlphaFoldDB" id="A0AAQ4FL31"/>
<gene>
    <name evidence="2" type="ORF">V5799_022405</name>
</gene>
<evidence type="ECO:0000313" key="2">
    <source>
        <dbReference type="EMBL" id="KAK8787816.1"/>
    </source>
</evidence>
<dbReference type="EMBL" id="JARKHS020001403">
    <property type="protein sequence ID" value="KAK8787816.1"/>
    <property type="molecule type" value="Genomic_DNA"/>
</dbReference>
<dbReference type="Proteomes" id="UP001321473">
    <property type="component" value="Unassembled WGS sequence"/>
</dbReference>
<keyword evidence="3" id="KW-1185">Reference proteome</keyword>
<protein>
    <submittedName>
        <fullName evidence="2">Uncharacterized protein</fullName>
    </submittedName>
</protein>